<dbReference type="EMBL" id="JACJVJ010000002">
    <property type="protein sequence ID" value="MBC2778255.1"/>
    <property type="molecule type" value="Genomic_DNA"/>
</dbReference>
<dbReference type="RefSeq" id="WP_185801524.1">
    <property type="nucleotide sequence ID" value="NZ_JACJVJ010000002.1"/>
</dbReference>
<reference evidence="2 3" key="1">
    <citation type="submission" date="2020-08" db="EMBL/GenBank/DDBJ databases">
        <title>Draft genome sequence of Parasphingopyxis sp. GrpM-11.</title>
        <authorList>
            <person name="Oh J."/>
            <person name="Roh D.-H."/>
        </authorList>
    </citation>
    <scope>NUCLEOTIDE SEQUENCE [LARGE SCALE GENOMIC DNA]</scope>
    <source>
        <strain evidence="2 3">GrpM-11</strain>
    </source>
</reference>
<gene>
    <name evidence="2" type="ORF">H6P80_11565</name>
</gene>
<proteinExistence type="predicted"/>
<evidence type="ECO:0008006" key="4">
    <source>
        <dbReference type="Google" id="ProtNLM"/>
    </source>
</evidence>
<dbReference type="AlphaFoldDB" id="A0A842HZG2"/>
<organism evidence="2 3">
    <name type="scientific">Parasphingopyxis marina</name>
    <dbReference type="NCBI Taxonomy" id="2761622"/>
    <lineage>
        <taxon>Bacteria</taxon>
        <taxon>Pseudomonadati</taxon>
        <taxon>Pseudomonadota</taxon>
        <taxon>Alphaproteobacteria</taxon>
        <taxon>Sphingomonadales</taxon>
        <taxon>Sphingomonadaceae</taxon>
        <taxon>Parasphingopyxis</taxon>
    </lineage>
</organism>
<keyword evidence="1" id="KW-0472">Membrane</keyword>
<evidence type="ECO:0000256" key="1">
    <source>
        <dbReference type="SAM" id="Phobius"/>
    </source>
</evidence>
<keyword evidence="1" id="KW-1133">Transmembrane helix</keyword>
<keyword evidence="1" id="KW-0812">Transmembrane</keyword>
<accession>A0A842HZG2</accession>
<feature type="transmembrane region" description="Helical" evidence="1">
    <location>
        <begin position="26"/>
        <end position="47"/>
    </location>
</feature>
<comment type="caution">
    <text evidence="2">The sequence shown here is derived from an EMBL/GenBank/DDBJ whole genome shotgun (WGS) entry which is preliminary data.</text>
</comment>
<keyword evidence="3" id="KW-1185">Reference proteome</keyword>
<dbReference type="Pfam" id="PF19883">
    <property type="entry name" value="DUF6356"/>
    <property type="match status" value="1"/>
</dbReference>
<evidence type="ECO:0000313" key="3">
    <source>
        <dbReference type="Proteomes" id="UP000564378"/>
    </source>
</evidence>
<protein>
    <recommendedName>
        <fullName evidence="4">Capsule biosynthesis protein</fullName>
    </recommendedName>
</protein>
<dbReference type="InterPro" id="IPR045936">
    <property type="entry name" value="DUF6356"/>
</dbReference>
<name>A0A842HZG2_9SPHN</name>
<evidence type="ECO:0000313" key="2">
    <source>
        <dbReference type="EMBL" id="MBC2778255.1"/>
    </source>
</evidence>
<sequence>MANPITEHLNEVDESYGEHLVTASGFGLRMMAAGFLCFVHGILPFLFKRTASDTVSALHDEMVIKRRKAYDEHWVI</sequence>
<dbReference type="Proteomes" id="UP000564378">
    <property type="component" value="Unassembled WGS sequence"/>
</dbReference>